<keyword evidence="2" id="KW-1185">Reference proteome</keyword>
<sequence>MVIEHVRGKENPSDCLSRLAVYEVRETEEEVKNREAELIKNVHERLAHGSSKSMACQLRNKNIKNYKHKVEEKIQKCLTCQRMGIGYKRRNIIAVPRGCAPSFEEKKYKQTLNNLKNSYLIDFSC</sequence>
<gene>
    <name evidence="1" type="ORF">NGRA_2432</name>
</gene>
<dbReference type="EMBL" id="SBJO01000265">
    <property type="protein sequence ID" value="KAF9761725.1"/>
    <property type="molecule type" value="Genomic_DNA"/>
</dbReference>
<reference evidence="1 2" key="1">
    <citation type="journal article" date="2020" name="Genome Biol. Evol.">
        <title>Comparative genomics of strictly vertically transmitted, feminizing microsporidia endosymbionts of amphipod crustaceans.</title>
        <authorList>
            <person name="Cormier A."/>
            <person name="Chebbi M.A."/>
            <person name="Giraud I."/>
            <person name="Wattier R."/>
            <person name="Teixeira M."/>
            <person name="Gilbert C."/>
            <person name="Rigaud T."/>
            <person name="Cordaux R."/>
        </authorList>
    </citation>
    <scope>NUCLEOTIDE SEQUENCE [LARGE SCALE GENOMIC DNA]</scope>
    <source>
        <strain evidence="1 2">Ou3-Ou53</strain>
    </source>
</reference>
<name>A0A9P6GX33_9MICR</name>
<dbReference type="AlphaFoldDB" id="A0A9P6GX33"/>
<evidence type="ECO:0000313" key="2">
    <source>
        <dbReference type="Proteomes" id="UP000740883"/>
    </source>
</evidence>
<dbReference type="Proteomes" id="UP000740883">
    <property type="component" value="Unassembled WGS sequence"/>
</dbReference>
<evidence type="ECO:0000313" key="1">
    <source>
        <dbReference type="EMBL" id="KAF9761725.1"/>
    </source>
</evidence>
<accession>A0A9P6GX33</accession>
<feature type="non-terminal residue" evidence="1">
    <location>
        <position position="125"/>
    </location>
</feature>
<organism evidence="1 2">
    <name type="scientific">Nosema granulosis</name>
    <dbReference type="NCBI Taxonomy" id="83296"/>
    <lineage>
        <taxon>Eukaryota</taxon>
        <taxon>Fungi</taxon>
        <taxon>Fungi incertae sedis</taxon>
        <taxon>Microsporidia</taxon>
        <taxon>Nosematidae</taxon>
        <taxon>Nosema</taxon>
    </lineage>
</organism>
<proteinExistence type="predicted"/>
<comment type="caution">
    <text evidence="1">The sequence shown here is derived from an EMBL/GenBank/DDBJ whole genome shotgun (WGS) entry which is preliminary data.</text>
</comment>
<protein>
    <submittedName>
        <fullName evidence="1">Uncharacterized protein</fullName>
    </submittedName>
</protein>